<name>A0A919H1H3_9ACTN</name>
<dbReference type="RefSeq" id="WP_031140034.1">
    <property type="nucleotide sequence ID" value="NZ_BNEE01000006.1"/>
</dbReference>
<dbReference type="Gene3D" id="1.10.10.10">
    <property type="entry name" value="Winged helix-like DNA-binding domain superfamily/Winged helix DNA-binding domain"/>
    <property type="match status" value="1"/>
</dbReference>
<dbReference type="SMART" id="SM00382">
    <property type="entry name" value="AAA"/>
    <property type="match status" value="1"/>
</dbReference>
<feature type="region of interest" description="Disordered" evidence="4">
    <location>
        <begin position="74"/>
        <end position="97"/>
    </location>
</feature>
<evidence type="ECO:0000259" key="5">
    <source>
        <dbReference type="PROSITE" id="PS50043"/>
    </source>
</evidence>
<keyword evidence="1" id="KW-0805">Transcription regulation</keyword>
<dbReference type="InterPro" id="IPR036388">
    <property type="entry name" value="WH-like_DNA-bd_sf"/>
</dbReference>
<dbReference type="CDD" id="cd06170">
    <property type="entry name" value="LuxR_C_like"/>
    <property type="match status" value="1"/>
</dbReference>
<evidence type="ECO:0000256" key="2">
    <source>
        <dbReference type="ARBA" id="ARBA00023125"/>
    </source>
</evidence>
<evidence type="ECO:0000313" key="7">
    <source>
        <dbReference type="Proteomes" id="UP000600026"/>
    </source>
</evidence>
<dbReference type="PROSITE" id="PS50043">
    <property type="entry name" value="HTH_LUXR_2"/>
    <property type="match status" value="1"/>
</dbReference>
<organism evidence="6 7">
    <name type="scientific">Streptomyces xanthophaeus</name>
    <dbReference type="NCBI Taxonomy" id="67385"/>
    <lineage>
        <taxon>Bacteria</taxon>
        <taxon>Bacillati</taxon>
        <taxon>Actinomycetota</taxon>
        <taxon>Actinomycetes</taxon>
        <taxon>Kitasatosporales</taxon>
        <taxon>Streptomycetaceae</taxon>
        <taxon>Streptomyces</taxon>
    </lineage>
</organism>
<dbReference type="EMBL" id="BNEE01000006">
    <property type="protein sequence ID" value="GHI85674.1"/>
    <property type="molecule type" value="Genomic_DNA"/>
</dbReference>
<feature type="region of interest" description="Disordered" evidence="4">
    <location>
        <begin position="330"/>
        <end position="361"/>
    </location>
</feature>
<feature type="compositionally biased region" description="Low complexity" evidence="4">
    <location>
        <begin position="335"/>
        <end position="344"/>
    </location>
</feature>
<dbReference type="Pfam" id="PF00196">
    <property type="entry name" value="GerE"/>
    <property type="match status" value="1"/>
</dbReference>
<dbReference type="PANTHER" id="PTHR44688:SF16">
    <property type="entry name" value="DNA-BINDING TRANSCRIPTIONAL ACTIVATOR DEVR_DOSR"/>
    <property type="match status" value="1"/>
</dbReference>
<dbReference type="SUPFAM" id="SSF52540">
    <property type="entry name" value="P-loop containing nucleoside triphosphate hydrolases"/>
    <property type="match status" value="1"/>
</dbReference>
<accession>A0A919H1H3</accession>
<evidence type="ECO:0000256" key="4">
    <source>
        <dbReference type="SAM" id="MobiDB-lite"/>
    </source>
</evidence>
<dbReference type="SMART" id="SM00421">
    <property type="entry name" value="HTH_LUXR"/>
    <property type="match status" value="1"/>
</dbReference>
<evidence type="ECO:0000313" key="6">
    <source>
        <dbReference type="EMBL" id="GHI85674.1"/>
    </source>
</evidence>
<comment type="caution">
    <text evidence="6">The sequence shown here is derived from an EMBL/GenBank/DDBJ whole genome shotgun (WGS) entry which is preliminary data.</text>
</comment>
<dbReference type="PRINTS" id="PR00038">
    <property type="entry name" value="HTHLUXR"/>
</dbReference>
<keyword evidence="2" id="KW-0238">DNA-binding</keyword>
<dbReference type="Gene3D" id="3.40.50.300">
    <property type="entry name" value="P-loop containing nucleotide triphosphate hydrolases"/>
    <property type="match status" value="1"/>
</dbReference>
<evidence type="ECO:0000256" key="3">
    <source>
        <dbReference type="ARBA" id="ARBA00023163"/>
    </source>
</evidence>
<dbReference type="InterPro" id="IPR027417">
    <property type="entry name" value="P-loop_NTPase"/>
</dbReference>
<dbReference type="PANTHER" id="PTHR44688">
    <property type="entry name" value="DNA-BINDING TRANSCRIPTIONAL ACTIVATOR DEVR_DOSR"/>
    <property type="match status" value="1"/>
</dbReference>
<feature type="compositionally biased region" description="Basic residues" evidence="4">
    <location>
        <begin position="78"/>
        <end position="96"/>
    </location>
</feature>
<keyword evidence="7" id="KW-1185">Reference proteome</keyword>
<feature type="domain" description="HTH luxR-type" evidence="5">
    <location>
        <begin position="357"/>
        <end position="422"/>
    </location>
</feature>
<dbReference type="InterPro" id="IPR003593">
    <property type="entry name" value="AAA+_ATPase"/>
</dbReference>
<dbReference type="AlphaFoldDB" id="A0A919H1H3"/>
<protein>
    <recommendedName>
        <fullName evidence="5">HTH luxR-type domain-containing protein</fullName>
    </recommendedName>
</protein>
<reference evidence="6" key="1">
    <citation type="submission" date="2020-09" db="EMBL/GenBank/DDBJ databases">
        <title>Whole genome shotgun sequence of Streptomyces xanthophaeus NBRC 12829.</title>
        <authorList>
            <person name="Komaki H."/>
            <person name="Tamura T."/>
        </authorList>
    </citation>
    <scope>NUCLEOTIDE SEQUENCE</scope>
    <source>
        <strain evidence="6">NBRC 12829</strain>
    </source>
</reference>
<keyword evidence="3" id="KW-0804">Transcription</keyword>
<dbReference type="SUPFAM" id="SSF46894">
    <property type="entry name" value="C-terminal effector domain of the bipartite response regulators"/>
    <property type="match status" value="1"/>
</dbReference>
<dbReference type="InterPro" id="IPR016032">
    <property type="entry name" value="Sig_transdc_resp-reg_C-effctor"/>
</dbReference>
<proteinExistence type="predicted"/>
<dbReference type="InterPro" id="IPR000792">
    <property type="entry name" value="Tscrpt_reg_LuxR_C"/>
</dbReference>
<gene>
    <name evidence="6" type="ORF">Sxan_30380</name>
</gene>
<dbReference type="GO" id="GO:0006355">
    <property type="term" value="P:regulation of DNA-templated transcription"/>
    <property type="evidence" value="ECO:0007669"/>
    <property type="project" value="InterPro"/>
</dbReference>
<dbReference type="GO" id="GO:0003677">
    <property type="term" value="F:DNA binding"/>
    <property type="evidence" value="ECO:0007669"/>
    <property type="project" value="UniProtKB-KW"/>
</dbReference>
<evidence type="ECO:0000256" key="1">
    <source>
        <dbReference type="ARBA" id="ARBA00023015"/>
    </source>
</evidence>
<sequence length="430" mass="46499">MFVTSLDLPLRGRERELAHIRDVLVHGCTEGSALLVIEGPPGSGKTRLLRACATMAQEMGYAMADRPYTGRREEFPRPRYKHGPFARHGLRSGRGRARPEAGPPLLLLIDEADRLGVEALETLLARRAGLHGHHAVSVVAHRSGKGPESIGAVLATPTGRRDRLLLSPLAPAASALLTADVLGMPAAPSLLELVDQAEGLPRLIVALLTGLREEQGLRIADGEAHLADRRLPQRVRAEVAATMETFSPDLRQLLRMAAVLGRELEYEVLAPMLRTSPSGMVQLMDEAVATGAVHSDGVRTVFRSELLRRLIAGSVPASLKRALLREAQEARRPRVPAARTAAPGAGHGPGHGPAYGDRSGSVALNDRRSAVVSLVAQGLTNQQIARRLEVSPHTVNYHLRKLFHSYGVRSRIDLLRAVERQREAAPRLTG</sequence>
<dbReference type="Proteomes" id="UP000600026">
    <property type="component" value="Unassembled WGS sequence"/>
</dbReference>